<evidence type="ECO:0000256" key="7">
    <source>
        <dbReference type="ARBA" id="ARBA00022989"/>
    </source>
</evidence>
<dbReference type="PANTHER" id="PTHR30474">
    <property type="entry name" value="CELL CYCLE PROTEIN"/>
    <property type="match status" value="1"/>
</dbReference>
<evidence type="ECO:0000256" key="10">
    <source>
        <dbReference type="ARBA" id="ARBA00044770"/>
    </source>
</evidence>
<feature type="transmembrane region" description="Helical" evidence="12">
    <location>
        <begin position="149"/>
        <end position="165"/>
    </location>
</feature>
<evidence type="ECO:0000256" key="1">
    <source>
        <dbReference type="ARBA" id="ARBA00004141"/>
    </source>
</evidence>
<evidence type="ECO:0000256" key="5">
    <source>
        <dbReference type="ARBA" id="ARBA00022960"/>
    </source>
</evidence>
<evidence type="ECO:0000256" key="8">
    <source>
        <dbReference type="ARBA" id="ARBA00023136"/>
    </source>
</evidence>
<feature type="transmembrane region" description="Helical" evidence="12">
    <location>
        <begin position="117"/>
        <end position="137"/>
    </location>
</feature>
<dbReference type="GO" id="GO:0032153">
    <property type="term" value="C:cell division site"/>
    <property type="evidence" value="ECO:0007669"/>
    <property type="project" value="TreeGrafter"/>
</dbReference>
<dbReference type="PANTHER" id="PTHR30474:SF2">
    <property type="entry name" value="PEPTIDOGLYCAN GLYCOSYLTRANSFERASE FTSW-RELATED"/>
    <property type="match status" value="1"/>
</dbReference>
<protein>
    <recommendedName>
        <fullName evidence="10">peptidoglycan glycosyltransferase</fullName>
        <ecNumber evidence="10">2.4.99.28</ecNumber>
    </recommendedName>
    <alternativeName>
        <fullName evidence="9">Peptidoglycan polymerase</fullName>
    </alternativeName>
</protein>
<evidence type="ECO:0000256" key="6">
    <source>
        <dbReference type="ARBA" id="ARBA00022984"/>
    </source>
</evidence>
<dbReference type="GO" id="GO:0008360">
    <property type="term" value="P:regulation of cell shape"/>
    <property type="evidence" value="ECO:0007669"/>
    <property type="project" value="UniProtKB-KW"/>
</dbReference>
<evidence type="ECO:0000256" key="3">
    <source>
        <dbReference type="ARBA" id="ARBA00022679"/>
    </source>
</evidence>
<keyword evidence="2 13" id="KW-0328">Glycosyltransferase</keyword>
<dbReference type="GO" id="GO:0015648">
    <property type="term" value="F:lipid-linked peptidoglycan transporter activity"/>
    <property type="evidence" value="ECO:0007669"/>
    <property type="project" value="TreeGrafter"/>
</dbReference>
<feature type="transmembrane region" description="Helical" evidence="12">
    <location>
        <begin position="280"/>
        <end position="301"/>
    </location>
</feature>
<keyword evidence="7 12" id="KW-1133">Transmembrane helix</keyword>
<feature type="transmembrane region" description="Helical" evidence="12">
    <location>
        <begin position="81"/>
        <end position="105"/>
    </location>
</feature>
<keyword evidence="4 12" id="KW-0812">Transmembrane</keyword>
<dbReference type="InterPro" id="IPR001182">
    <property type="entry name" value="FtsW/RodA"/>
</dbReference>
<evidence type="ECO:0000256" key="4">
    <source>
        <dbReference type="ARBA" id="ARBA00022692"/>
    </source>
</evidence>
<keyword evidence="5" id="KW-0133">Cell shape</keyword>
<feature type="transmembrane region" description="Helical" evidence="12">
    <location>
        <begin position="17"/>
        <end position="42"/>
    </location>
</feature>
<comment type="caution">
    <text evidence="13">The sequence shown here is derived from an EMBL/GenBank/DDBJ whole genome shotgun (WGS) entry which is preliminary data.</text>
</comment>
<accession>A0A644T5P2</accession>
<dbReference type="GO" id="GO:0009252">
    <property type="term" value="P:peptidoglycan biosynthetic process"/>
    <property type="evidence" value="ECO:0007669"/>
    <property type="project" value="UniProtKB-KW"/>
</dbReference>
<feature type="transmembrane region" description="Helical" evidence="12">
    <location>
        <begin position="171"/>
        <end position="188"/>
    </location>
</feature>
<dbReference type="GO" id="GO:0051301">
    <property type="term" value="P:cell division"/>
    <property type="evidence" value="ECO:0007669"/>
    <property type="project" value="InterPro"/>
</dbReference>
<dbReference type="EC" id="2.4.99.28" evidence="10"/>
<dbReference type="GO" id="GO:0005886">
    <property type="term" value="C:plasma membrane"/>
    <property type="evidence" value="ECO:0007669"/>
    <property type="project" value="TreeGrafter"/>
</dbReference>
<evidence type="ECO:0000256" key="11">
    <source>
        <dbReference type="ARBA" id="ARBA00049902"/>
    </source>
</evidence>
<organism evidence="13">
    <name type="scientific">bioreactor metagenome</name>
    <dbReference type="NCBI Taxonomy" id="1076179"/>
    <lineage>
        <taxon>unclassified sequences</taxon>
        <taxon>metagenomes</taxon>
        <taxon>ecological metagenomes</taxon>
    </lineage>
</organism>
<reference evidence="13" key="1">
    <citation type="submission" date="2019-08" db="EMBL/GenBank/DDBJ databases">
        <authorList>
            <person name="Kucharzyk K."/>
            <person name="Murdoch R.W."/>
            <person name="Higgins S."/>
            <person name="Loffler F."/>
        </authorList>
    </citation>
    <scope>NUCLEOTIDE SEQUENCE</scope>
</reference>
<keyword evidence="6" id="KW-0573">Peptidoglycan synthesis</keyword>
<keyword evidence="8 12" id="KW-0472">Membrane</keyword>
<evidence type="ECO:0000256" key="9">
    <source>
        <dbReference type="ARBA" id="ARBA00032370"/>
    </source>
</evidence>
<feature type="transmembrane region" description="Helical" evidence="12">
    <location>
        <begin position="195"/>
        <end position="212"/>
    </location>
</feature>
<feature type="transmembrane region" description="Helical" evidence="12">
    <location>
        <begin position="48"/>
        <end position="69"/>
    </location>
</feature>
<sequence>MAKVFGNLKSKLRIDKVFLILIIILVIVGILTFLSAALGILPNNELKFFSVIKTQVFYVFIFGFLALFIGTKIDYKYYKKYSIILFVLALLFTLTVFIPGLGFYYNGAHRWIDIFGLSFQPSEILKFASVVLIAAYCSKYSKQFKNIKIGFLPFLIFVILIGTVLLLQPDFGTFLVVLVPAFIVYFVGGAKMGDVFILIISGILLFLLLIQARPYMKERVLTFIEPNRESLGAGYHLNQSLIAIGSGGMFGRGVGQSIQKFNYLPEQISDSIFAVYAEELGFVGSVLFLALFFIIIMRGIFIARRVNDSFGKLLIIGIISTFFFQMSLNLGSAIGLAPLTGVPLPLVSKGGTSLIFLMFELGVLLNISRQKVSI</sequence>
<proteinExistence type="predicted"/>
<feature type="transmembrane region" description="Helical" evidence="12">
    <location>
        <begin position="313"/>
        <end position="334"/>
    </location>
</feature>
<gene>
    <name evidence="13" type="primary">ftsW_6</name>
    <name evidence="13" type="ORF">SDC9_07859</name>
</gene>
<evidence type="ECO:0000313" key="13">
    <source>
        <dbReference type="EMBL" id="MPL62248.1"/>
    </source>
</evidence>
<dbReference type="Pfam" id="PF01098">
    <property type="entry name" value="FTSW_RODA_SPOVE"/>
    <property type="match status" value="1"/>
</dbReference>
<dbReference type="GO" id="GO:0008955">
    <property type="term" value="F:peptidoglycan glycosyltransferase activity"/>
    <property type="evidence" value="ECO:0007669"/>
    <property type="project" value="UniProtKB-EC"/>
</dbReference>
<feature type="transmembrane region" description="Helical" evidence="12">
    <location>
        <begin position="346"/>
        <end position="367"/>
    </location>
</feature>
<evidence type="ECO:0000256" key="2">
    <source>
        <dbReference type="ARBA" id="ARBA00022676"/>
    </source>
</evidence>
<evidence type="ECO:0000256" key="12">
    <source>
        <dbReference type="SAM" id="Phobius"/>
    </source>
</evidence>
<comment type="subcellular location">
    <subcellularLocation>
        <location evidence="1">Membrane</location>
        <topology evidence="1">Multi-pass membrane protein</topology>
    </subcellularLocation>
</comment>
<keyword evidence="3 13" id="KW-0808">Transferase</keyword>
<name>A0A644T5P2_9ZZZZ</name>
<comment type="catalytic activity">
    <reaction evidence="11">
        <text>[GlcNAc-(1-&gt;4)-Mur2Ac(oyl-L-Ala-gamma-D-Glu-L-Lys-D-Ala-D-Ala)](n)-di-trans,octa-cis-undecaprenyl diphosphate + beta-D-GlcNAc-(1-&gt;4)-Mur2Ac(oyl-L-Ala-gamma-D-Glu-L-Lys-D-Ala-D-Ala)-di-trans,octa-cis-undecaprenyl diphosphate = [GlcNAc-(1-&gt;4)-Mur2Ac(oyl-L-Ala-gamma-D-Glu-L-Lys-D-Ala-D-Ala)](n+1)-di-trans,octa-cis-undecaprenyl diphosphate + di-trans,octa-cis-undecaprenyl diphosphate + H(+)</text>
        <dbReference type="Rhea" id="RHEA:23708"/>
        <dbReference type="Rhea" id="RHEA-COMP:9602"/>
        <dbReference type="Rhea" id="RHEA-COMP:9603"/>
        <dbReference type="ChEBI" id="CHEBI:15378"/>
        <dbReference type="ChEBI" id="CHEBI:58405"/>
        <dbReference type="ChEBI" id="CHEBI:60033"/>
        <dbReference type="ChEBI" id="CHEBI:78435"/>
        <dbReference type="EC" id="2.4.99.28"/>
    </reaction>
</comment>
<dbReference type="EMBL" id="VSSQ01000017">
    <property type="protein sequence ID" value="MPL62248.1"/>
    <property type="molecule type" value="Genomic_DNA"/>
</dbReference>
<dbReference type="AlphaFoldDB" id="A0A644T5P2"/>